<protein>
    <submittedName>
        <fullName evidence="1">Uncharacterized protein</fullName>
    </submittedName>
</protein>
<gene>
    <name evidence="1" type="ORF">UFOVP457_44</name>
</gene>
<reference evidence="1" key="1">
    <citation type="submission" date="2020-04" db="EMBL/GenBank/DDBJ databases">
        <authorList>
            <person name="Chiriac C."/>
            <person name="Salcher M."/>
            <person name="Ghai R."/>
            <person name="Kavagutti S V."/>
        </authorList>
    </citation>
    <scope>NUCLEOTIDE SEQUENCE</scope>
</reference>
<proteinExistence type="predicted"/>
<organism evidence="1">
    <name type="scientific">uncultured Caudovirales phage</name>
    <dbReference type="NCBI Taxonomy" id="2100421"/>
    <lineage>
        <taxon>Viruses</taxon>
        <taxon>Duplodnaviria</taxon>
        <taxon>Heunggongvirae</taxon>
        <taxon>Uroviricota</taxon>
        <taxon>Caudoviricetes</taxon>
        <taxon>Peduoviridae</taxon>
        <taxon>Maltschvirus</taxon>
        <taxon>Maltschvirus maltsch</taxon>
    </lineage>
</organism>
<evidence type="ECO:0000313" key="1">
    <source>
        <dbReference type="EMBL" id="CAB4144449.1"/>
    </source>
</evidence>
<sequence>MSLEKEIEQLKKTIEIKQKFIEKILEEKKEMSKKITQLIDYQKSLKKPSMLKAELRRVKDIKKTIEDMTE</sequence>
<accession>A0A6J5MLK7</accession>
<dbReference type="EMBL" id="LR796435">
    <property type="protein sequence ID" value="CAB4144449.1"/>
    <property type="molecule type" value="Genomic_DNA"/>
</dbReference>
<name>A0A6J5MLK7_9CAUD</name>